<proteinExistence type="predicted"/>
<gene>
    <name evidence="3" type="primary">LOC112684581</name>
</gene>
<dbReference type="AlphaFoldDB" id="A0A8B8FMZ2"/>
<dbReference type="InterPro" id="IPR017853">
    <property type="entry name" value="GH"/>
</dbReference>
<dbReference type="RefSeq" id="XP_025411953.1">
    <property type="nucleotide sequence ID" value="XM_025556168.1"/>
</dbReference>
<dbReference type="GeneID" id="112684581"/>
<evidence type="ECO:0000313" key="3">
    <source>
        <dbReference type="RefSeq" id="XP_025411953.1"/>
    </source>
</evidence>
<evidence type="ECO:0000256" key="1">
    <source>
        <dbReference type="SAM" id="SignalP"/>
    </source>
</evidence>
<name>A0A8B8FMZ2_9HEMI</name>
<organism evidence="2 3">
    <name type="scientific">Sipha flava</name>
    <name type="common">yellow sugarcane aphid</name>
    <dbReference type="NCBI Taxonomy" id="143950"/>
    <lineage>
        <taxon>Eukaryota</taxon>
        <taxon>Metazoa</taxon>
        <taxon>Ecdysozoa</taxon>
        <taxon>Arthropoda</taxon>
        <taxon>Hexapoda</taxon>
        <taxon>Insecta</taxon>
        <taxon>Pterygota</taxon>
        <taxon>Neoptera</taxon>
        <taxon>Paraneoptera</taxon>
        <taxon>Hemiptera</taxon>
        <taxon>Sternorrhyncha</taxon>
        <taxon>Aphidomorpha</taxon>
        <taxon>Aphidoidea</taxon>
        <taxon>Aphididae</taxon>
        <taxon>Sipha</taxon>
    </lineage>
</organism>
<feature type="chain" id="PRO_5034681162" evidence="1">
    <location>
        <begin position="27"/>
        <end position="352"/>
    </location>
</feature>
<sequence length="352" mass="40814">MMNTRVNSFYYFFLATLHLCTDSISASVTPDDLKCLCGLMNGTRLVKELPQGCTSVVVTTSSELDRTKEDISAIKKIKGNLPIILIFDSFNIDDWVKKFKENPSEFSSQIQDFEVDAIAFDRMYYDIRNFNDLNETFTNALVPWLDCLRTLNPNMNFGIVLFLEYGKFYSTFNFQFLDSYVDFYLINSISKIICFHQEKQKDMPIPDTADKLEADIQTTINNKVDTKKLLYTIDIRVKSVHPTADVSYEDMTYSHLCEVQMSRHRRYCIETIDNIFLKARLRINMNLLGIYVANIDYDDYLGKCECQLPCVESKTFPELNIIIGASQENKYPIDHYKCISGEFPKIVKPKFL</sequence>
<keyword evidence="1" id="KW-0732">Signal</keyword>
<protein>
    <submittedName>
        <fullName evidence="3">Uncharacterized protein LOC112684581 isoform X1</fullName>
    </submittedName>
</protein>
<feature type="signal peptide" evidence="1">
    <location>
        <begin position="1"/>
        <end position="26"/>
    </location>
</feature>
<dbReference type="OrthoDB" id="10444103at2759"/>
<evidence type="ECO:0000313" key="2">
    <source>
        <dbReference type="Proteomes" id="UP000694846"/>
    </source>
</evidence>
<reference evidence="3" key="1">
    <citation type="submission" date="2025-08" db="UniProtKB">
        <authorList>
            <consortium name="RefSeq"/>
        </authorList>
    </citation>
    <scope>IDENTIFICATION</scope>
    <source>
        <tissue evidence="3">Whole body</tissue>
    </source>
</reference>
<keyword evidence="2" id="KW-1185">Reference proteome</keyword>
<dbReference type="Proteomes" id="UP000694846">
    <property type="component" value="Unplaced"/>
</dbReference>
<accession>A0A8B8FMZ2</accession>
<dbReference type="SUPFAM" id="SSF51445">
    <property type="entry name" value="(Trans)glycosidases"/>
    <property type="match status" value="1"/>
</dbReference>